<name>A0AAU9EPI0_9FIRM</name>
<feature type="binding site" evidence="6">
    <location>
        <position position="96"/>
    </location>
    <ligand>
        <name>5-phospho-alpha-D-ribose 1-diphosphate</name>
        <dbReference type="ChEBI" id="CHEBI:58017"/>
        <note>ligand shared between dimeric partners</note>
    </ligand>
</feature>
<dbReference type="GO" id="GO:0004588">
    <property type="term" value="F:orotate phosphoribosyltransferase activity"/>
    <property type="evidence" value="ECO:0007669"/>
    <property type="project" value="UniProtKB-UniRule"/>
</dbReference>
<evidence type="ECO:0000256" key="3">
    <source>
        <dbReference type="ARBA" id="ARBA00022676"/>
    </source>
</evidence>
<evidence type="ECO:0000259" key="7">
    <source>
        <dbReference type="Pfam" id="PF00156"/>
    </source>
</evidence>
<evidence type="ECO:0000256" key="6">
    <source>
        <dbReference type="HAMAP-Rule" id="MF_01208"/>
    </source>
</evidence>
<dbReference type="GO" id="GO:0019856">
    <property type="term" value="P:pyrimidine nucleobase biosynthetic process"/>
    <property type="evidence" value="ECO:0007669"/>
    <property type="project" value="TreeGrafter"/>
</dbReference>
<dbReference type="InterPro" id="IPR004467">
    <property type="entry name" value="Or_phspho_trans_dom"/>
</dbReference>
<sequence length="209" mass="23535">MSKIEITKGLLEIGAVSVKDENNLFTWVSGIKSPIYCDNRLIISYPDFRKKVANEFCKMIKKDFNEYDVIAGTATAGIPHAMLVADILDKPMIYVRSGKKAHGKGNQIEGVLKNGDRVILIEDLFSTGGSSINAVEAIEEAGAKVLKVYGIFNYNFSKLSEAFKNINKEFETITDYNNLIEYLSQTKKFNKESIDLLKKWNKNPTMFTK</sequence>
<evidence type="ECO:0000256" key="4">
    <source>
        <dbReference type="ARBA" id="ARBA00022679"/>
    </source>
</evidence>
<comment type="caution">
    <text evidence="6">Lacks conserved residue(s) required for the propagation of feature annotation.</text>
</comment>
<keyword evidence="5 6" id="KW-0665">Pyrimidine biosynthesis</keyword>
<comment type="function">
    <text evidence="6">Catalyzes the transfer of a ribosyl phosphate group from 5-phosphoribose 1-diphosphate to orotate, leading to the formation of orotidine monophosphate (OMP).</text>
</comment>
<dbReference type="KEGG" id="hprf:HLPR_23750"/>
<evidence type="ECO:0000256" key="2">
    <source>
        <dbReference type="ARBA" id="ARBA00011971"/>
    </source>
</evidence>
<proteinExistence type="inferred from homology"/>
<keyword evidence="4 6" id="KW-0808">Transferase</keyword>
<dbReference type="HAMAP" id="MF_01208">
    <property type="entry name" value="PyrE"/>
    <property type="match status" value="1"/>
</dbReference>
<evidence type="ECO:0000256" key="1">
    <source>
        <dbReference type="ARBA" id="ARBA00004889"/>
    </source>
</evidence>
<comment type="pathway">
    <text evidence="1 6">Pyrimidine metabolism; UMP biosynthesis via de novo pathway; UMP from orotate: step 1/2.</text>
</comment>
<comment type="similarity">
    <text evidence="6">Belongs to the purine/pyrimidine phosphoribosyltransferase family. PyrE subfamily.</text>
</comment>
<comment type="catalytic activity">
    <reaction evidence="6">
        <text>orotidine 5'-phosphate + diphosphate = orotate + 5-phospho-alpha-D-ribose 1-diphosphate</text>
        <dbReference type="Rhea" id="RHEA:10380"/>
        <dbReference type="ChEBI" id="CHEBI:30839"/>
        <dbReference type="ChEBI" id="CHEBI:33019"/>
        <dbReference type="ChEBI" id="CHEBI:57538"/>
        <dbReference type="ChEBI" id="CHEBI:58017"/>
        <dbReference type="EC" id="2.4.2.10"/>
    </reaction>
</comment>
<dbReference type="NCBIfam" id="TIGR00336">
    <property type="entry name" value="pyrE"/>
    <property type="match status" value="1"/>
</dbReference>
<dbReference type="Pfam" id="PF00156">
    <property type="entry name" value="Pribosyltran"/>
    <property type="match status" value="1"/>
</dbReference>
<comment type="subunit">
    <text evidence="6">Homodimer.</text>
</comment>
<feature type="binding site" evidence="6">
    <location>
        <position position="126"/>
    </location>
    <ligand>
        <name>orotate</name>
        <dbReference type="ChEBI" id="CHEBI:30839"/>
    </ligand>
</feature>
<dbReference type="GO" id="GO:0000287">
    <property type="term" value="F:magnesium ion binding"/>
    <property type="evidence" value="ECO:0007669"/>
    <property type="project" value="UniProtKB-UniRule"/>
</dbReference>
<dbReference type="InterPro" id="IPR029057">
    <property type="entry name" value="PRTase-like"/>
</dbReference>
<evidence type="ECO:0000313" key="8">
    <source>
        <dbReference type="EMBL" id="BEP30044.1"/>
    </source>
</evidence>
<dbReference type="Gene3D" id="3.40.50.2020">
    <property type="match status" value="1"/>
</dbReference>
<dbReference type="GO" id="GO:0044205">
    <property type="term" value="P:'de novo' UMP biosynthetic process"/>
    <property type="evidence" value="ECO:0007669"/>
    <property type="project" value="UniProtKB-UniRule"/>
</dbReference>
<dbReference type="PANTHER" id="PTHR19278">
    <property type="entry name" value="OROTATE PHOSPHORIBOSYLTRANSFERASE"/>
    <property type="match status" value="1"/>
</dbReference>
<keyword evidence="9" id="KW-1185">Reference proteome</keyword>
<evidence type="ECO:0000256" key="5">
    <source>
        <dbReference type="ARBA" id="ARBA00022975"/>
    </source>
</evidence>
<dbReference type="EMBL" id="AP028654">
    <property type="protein sequence ID" value="BEP30044.1"/>
    <property type="molecule type" value="Genomic_DNA"/>
</dbReference>
<dbReference type="SUPFAM" id="SSF53271">
    <property type="entry name" value="PRTase-like"/>
    <property type="match status" value="1"/>
</dbReference>
<reference evidence="8 9" key="1">
    <citation type="submission" date="2023-08" db="EMBL/GenBank/DDBJ databases">
        <title>Helicovermis profunda gen. nov., sp. nov., a novel mesophilic, fermentative bacterium within the Bacillota from a deep-sea hydrothermal vent chimney.</title>
        <authorList>
            <person name="Miyazaki U."/>
            <person name="Mizutani D."/>
            <person name="Hashimoto Y."/>
            <person name="Tame A."/>
            <person name="Sawayama S."/>
            <person name="Miyazaki J."/>
            <person name="Takai K."/>
            <person name="Nakagawa S."/>
        </authorList>
    </citation>
    <scope>NUCLEOTIDE SEQUENCE [LARGE SCALE GENOMIC DNA]</scope>
    <source>
        <strain evidence="8 9">S502</strain>
    </source>
</reference>
<comment type="cofactor">
    <cofactor evidence="6">
        <name>Mg(2+)</name>
        <dbReference type="ChEBI" id="CHEBI:18420"/>
    </cofactor>
</comment>
<dbReference type="InterPro" id="IPR023031">
    <property type="entry name" value="OPRT"/>
</dbReference>
<feature type="binding site" evidence="6">
    <location>
        <position position="102"/>
    </location>
    <ligand>
        <name>5-phospho-alpha-D-ribose 1-diphosphate</name>
        <dbReference type="ChEBI" id="CHEBI:58017"/>
        <note>ligand shared between dimeric partners</note>
    </ligand>
</feature>
<protein>
    <recommendedName>
        <fullName evidence="2 6">Orotate phosphoribosyltransferase</fullName>
        <shortName evidence="6">OPRT</shortName>
        <shortName evidence="6">OPRTase</shortName>
        <ecNumber evidence="2 6">2.4.2.10</ecNumber>
    </recommendedName>
</protein>
<organism evidence="8 9">
    <name type="scientific">Helicovermis profundi</name>
    <dbReference type="NCBI Taxonomy" id="3065157"/>
    <lineage>
        <taxon>Bacteria</taxon>
        <taxon>Bacillati</taxon>
        <taxon>Bacillota</taxon>
        <taxon>Clostridia</taxon>
        <taxon>Helicovermis</taxon>
    </lineage>
</organism>
<gene>
    <name evidence="6 8" type="primary">pyrE</name>
    <name evidence="8" type="ORF">HLPR_23750</name>
</gene>
<feature type="binding site" evidence="6">
    <location>
        <position position="100"/>
    </location>
    <ligand>
        <name>5-phospho-alpha-D-ribose 1-diphosphate</name>
        <dbReference type="ChEBI" id="CHEBI:58017"/>
        <note>ligand shared between dimeric partners</note>
    </ligand>
</feature>
<keyword evidence="6" id="KW-0460">Magnesium</keyword>
<feature type="domain" description="Phosphoribosyltransferase" evidence="7">
    <location>
        <begin position="58"/>
        <end position="152"/>
    </location>
</feature>
<dbReference type="AlphaFoldDB" id="A0AAU9EPI0"/>
<accession>A0AAU9EPI0</accession>
<dbReference type="Proteomes" id="UP001321786">
    <property type="component" value="Chromosome"/>
</dbReference>
<dbReference type="PANTHER" id="PTHR19278:SF9">
    <property type="entry name" value="URIDINE 5'-MONOPHOSPHATE SYNTHASE"/>
    <property type="match status" value="1"/>
</dbReference>
<dbReference type="RefSeq" id="WP_338535646.1">
    <property type="nucleotide sequence ID" value="NZ_AP028654.1"/>
</dbReference>
<evidence type="ECO:0000313" key="9">
    <source>
        <dbReference type="Proteomes" id="UP001321786"/>
    </source>
</evidence>
<feature type="binding site" description="in other chain" evidence="6">
    <location>
        <begin position="122"/>
        <end position="130"/>
    </location>
    <ligand>
        <name>5-phospho-alpha-D-ribose 1-diphosphate</name>
        <dbReference type="ChEBI" id="CHEBI:58017"/>
        <note>ligand shared between dimeric partners</note>
    </ligand>
</feature>
<keyword evidence="3 6" id="KW-0328">Glycosyltransferase</keyword>
<dbReference type="EC" id="2.4.2.10" evidence="2 6"/>
<dbReference type="InterPro" id="IPR000836">
    <property type="entry name" value="PRTase_dom"/>
</dbReference>
<dbReference type="CDD" id="cd06223">
    <property type="entry name" value="PRTases_typeI"/>
    <property type="match status" value="1"/>
</dbReference>